<name>X0SC16_9ZZZZ</name>
<comment type="caution">
    <text evidence="1">The sequence shown here is derived from an EMBL/GenBank/DDBJ whole genome shotgun (WGS) entry which is preliminary data.</text>
</comment>
<proteinExistence type="predicted"/>
<dbReference type="EMBL" id="BARS01001936">
    <property type="protein sequence ID" value="GAF78554.1"/>
    <property type="molecule type" value="Genomic_DNA"/>
</dbReference>
<dbReference type="AlphaFoldDB" id="X0SC16"/>
<organism evidence="1">
    <name type="scientific">marine sediment metagenome</name>
    <dbReference type="NCBI Taxonomy" id="412755"/>
    <lineage>
        <taxon>unclassified sequences</taxon>
        <taxon>metagenomes</taxon>
        <taxon>ecological metagenomes</taxon>
    </lineage>
</organism>
<sequence>MHVILKIDSIKIISKFPLICENKGIIIGVQKFIRLHFHS</sequence>
<gene>
    <name evidence="1" type="ORF">S01H1_03571</name>
</gene>
<accession>X0SC16</accession>
<evidence type="ECO:0000313" key="1">
    <source>
        <dbReference type="EMBL" id="GAF78554.1"/>
    </source>
</evidence>
<protein>
    <submittedName>
        <fullName evidence="1">Uncharacterized protein</fullName>
    </submittedName>
</protein>
<reference evidence="1" key="1">
    <citation type="journal article" date="2014" name="Front. Microbiol.">
        <title>High frequency of phylogenetically diverse reductive dehalogenase-homologous genes in deep subseafloor sedimentary metagenomes.</title>
        <authorList>
            <person name="Kawai M."/>
            <person name="Futagami T."/>
            <person name="Toyoda A."/>
            <person name="Takaki Y."/>
            <person name="Nishi S."/>
            <person name="Hori S."/>
            <person name="Arai W."/>
            <person name="Tsubouchi T."/>
            <person name="Morono Y."/>
            <person name="Uchiyama I."/>
            <person name="Ito T."/>
            <person name="Fujiyama A."/>
            <person name="Inagaki F."/>
            <person name="Takami H."/>
        </authorList>
    </citation>
    <scope>NUCLEOTIDE SEQUENCE</scope>
    <source>
        <strain evidence="1">Expedition CK06-06</strain>
    </source>
</reference>